<evidence type="ECO:0000256" key="4">
    <source>
        <dbReference type="ARBA" id="ARBA00023163"/>
    </source>
</evidence>
<comment type="subunit">
    <text evidence="6 8">The RNAP catalytic core consists of 2 alpha, 1 beta, 1 beta' and 1 omega subunit. When a sigma factor is associated with the core the holoenzyme is formed, which can initiate transcription.</text>
</comment>
<dbReference type="GO" id="GO:0000428">
    <property type="term" value="C:DNA-directed RNA polymerase complex"/>
    <property type="evidence" value="ECO:0007669"/>
    <property type="project" value="UniProtKB-KW"/>
</dbReference>
<dbReference type="FunFam" id="3.90.1800.10:FF:000001">
    <property type="entry name" value="DNA-directed RNA polymerase subunit beta"/>
    <property type="match status" value="1"/>
</dbReference>
<dbReference type="InterPro" id="IPR014724">
    <property type="entry name" value="RNA_pol_RPB2_OB-fold"/>
</dbReference>
<evidence type="ECO:0000259" key="13">
    <source>
        <dbReference type="Pfam" id="PF04563"/>
    </source>
</evidence>
<evidence type="ECO:0000256" key="3">
    <source>
        <dbReference type="ARBA" id="ARBA00022695"/>
    </source>
</evidence>
<keyword evidence="4 6" id="KW-0804">Transcription</keyword>
<dbReference type="OrthoDB" id="9803954at2"/>
<reference evidence="16 17" key="2">
    <citation type="journal article" date="2013" name="PLoS ONE">
        <title>INDIGO - INtegrated Data Warehouse of MIcrobial GenOmes with Examples from the Red Sea Extremophiles.</title>
        <authorList>
            <person name="Alam I."/>
            <person name="Antunes A."/>
            <person name="Kamau A.A."/>
            <person name="Ba Alawi W."/>
            <person name="Kalkatawi M."/>
            <person name="Stingl U."/>
            <person name="Bajic V.B."/>
        </authorList>
    </citation>
    <scope>NUCLEOTIDE SEQUENCE [LARGE SCALE GENOMIC DNA]</scope>
    <source>
        <strain evidence="16 17">E1L3A</strain>
    </source>
</reference>
<feature type="domain" description="RNA polymerase Rpb2" evidence="14">
    <location>
        <begin position="519"/>
        <end position="586"/>
    </location>
</feature>
<dbReference type="NCBIfam" id="TIGR02013">
    <property type="entry name" value="rpoB"/>
    <property type="match status" value="1"/>
</dbReference>
<dbReference type="InterPro" id="IPR015712">
    <property type="entry name" value="DNA-dir_RNA_pol_su2"/>
</dbReference>
<evidence type="ECO:0000259" key="10">
    <source>
        <dbReference type="Pfam" id="PF00562"/>
    </source>
</evidence>
<dbReference type="CDD" id="cd00653">
    <property type="entry name" value="RNA_pol_B_RPB2"/>
    <property type="match status" value="1"/>
</dbReference>
<evidence type="ECO:0000313" key="17">
    <source>
        <dbReference type="Proteomes" id="UP000006242"/>
    </source>
</evidence>
<protein>
    <recommendedName>
        <fullName evidence="6 8">DNA-directed RNA polymerase subunit beta</fullName>
        <shortName evidence="6">RNAP subunit beta</shortName>
        <ecNumber evidence="6 8">2.7.7.6</ecNumber>
    </recommendedName>
    <alternativeName>
        <fullName evidence="6">RNA polymerase subunit beta</fullName>
    </alternativeName>
    <alternativeName>
        <fullName evidence="6">Transcriptase subunit beta</fullName>
    </alternativeName>
</protein>
<comment type="caution">
    <text evidence="16">The sequence shown here is derived from an EMBL/GenBank/DDBJ whole genome shotgun (WGS) entry which is preliminary data.</text>
</comment>
<dbReference type="InterPro" id="IPR037033">
    <property type="entry name" value="DNA-dir_RNAP_su2_hyb_sf"/>
</dbReference>
<dbReference type="InterPro" id="IPR007645">
    <property type="entry name" value="RNA_pol_Rpb2_3"/>
</dbReference>
<dbReference type="GO" id="GO:0003899">
    <property type="term" value="F:DNA-directed RNA polymerase activity"/>
    <property type="evidence" value="ECO:0007669"/>
    <property type="project" value="UniProtKB-UniRule"/>
</dbReference>
<dbReference type="InterPro" id="IPR007644">
    <property type="entry name" value="RNA_pol_bsu_protrusion"/>
</dbReference>
<dbReference type="PANTHER" id="PTHR20856">
    <property type="entry name" value="DNA-DIRECTED RNA POLYMERASE I SUBUNIT 2"/>
    <property type="match status" value="1"/>
</dbReference>
<evidence type="ECO:0000259" key="14">
    <source>
        <dbReference type="Pfam" id="PF04565"/>
    </source>
</evidence>
<dbReference type="HAMAP" id="MF_01321">
    <property type="entry name" value="RNApol_bact_RpoB"/>
    <property type="match status" value="1"/>
</dbReference>
<name>U2FPH9_9GAMM</name>
<comment type="function">
    <text evidence="6 8">DNA-dependent RNA polymerase catalyzes the transcription of DNA into RNA using the four ribonucleoside triphosphates as substrates.</text>
</comment>
<dbReference type="NCBIfam" id="NF001616">
    <property type="entry name" value="PRK00405.1"/>
    <property type="match status" value="1"/>
</dbReference>
<feature type="domain" description="RNA polymerase Rpb2" evidence="11">
    <location>
        <begin position="1283"/>
        <end position="1357"/>
    </location>
</feature>
<evidence type="ECO:0000259" key="12">
    <source>
        <dbReference type="Pfam" id="PF04561"/>
    </source>
</evidence>
<dbReference type="Gene3D" id="3.90.1800.10">
    <property type="entry name" value="RNA polymerase alpha subunit dimerisation domain"/>
    <property type="match status" value="1"/>
</dbReference>
<dbReference type="Pfam" id="PF04565">
    <property type="entry name" value="RNA_pol_Rpb2_3"/>
    <property type="match status" value="1"/>
</dbReference>
<dbReference type="GO" id="GO:0003677">
    <property type="term" value="F:DNA binding"/>
    <property type="evidence" value="ECO:0007669"/>
    <property type="project" value="UniProtKB-UniRule"/>
</dbReference>
<evidence type="ECO:0000256" key="7">
    <source>
        <dbReference type="RuleBase" id="RU000434"/>
    </source>
</evidence>
<comment type="catalytic activity">
    <reaction evidence="5 6 8">
        <text>RNA(n) + a ribonucleoside 5'-triphosphate = RNA(n+1) + diphosphate</text>
        <dbReference type="Rhea" id="RHEA:21248"/>
        <dbReference type="Rhea" id="RHEA-COMP:14527"/>
        <dbReference type="Rhea" id="RHEA-COMP:17342"/>
        <dbReference type="ChEBI" id="CHEBI:33019"/>
        <dbReference type="ChEBI" id="CHEBI:61557"/>
        <dbReference type="ChEBI" id="CHEBI:140395"/>
        <dbReference type="EC" id="2.7.7.6"/>
    </reaction>
</comment>
<dbReference type="EMBL" id="AFNV02000024">
    <property type="protein sequence ID" value="ERJ18054.1"/>
    <property type="molecule type" value="Genomic_DNA"/>
</dbReference>
<dbReference type="Proteomes" id="UP000006242">
    <property type="component" value="Unassembled WGS sequence"/>
</dbReference>
<dbReference type="Pfam" id="PF04561">
    <property type="entry name" value="RNA_pol_Rpb2_2"/>
    <property type="match status" value="2"/>
</dbReference>
<evidence type="ECO:0000256" key="2">
    <source>
        <dbReference type="ARBA" id="ARBA00022679"/>
    </source>
</evidence>
<keyword evidence="17" id="KW-1185">Reference proteome</keyword>
<dbReference type="Pfam" id="PF00562">
    <property type="entry name" value="RNA_pol_Rpb2_6"/>
    <property type="match status" value="1"/>
</dbReference>
<reference evidence="16 17" key="1">
    <citation type="journal article" date="2011" name="J. Bacteriol.">
        <title>Genome sequence of Salinisphaera shabanensis, a gammaproteobacterium from the harsh, variable environment of the brine-seawater interface of the Shaban Deep in the Red Sea.</title>
        <authorList>
            <person name="Antunes A."/>
            <person name="Alam I."/>
            <person name="Bajic V.B."/>
            <person name="Stingl U."/>
        </authorList>
    </citation>
    <scope>NUCLEOTIDE SEQUENCE [LARGE SCALE GENOMIC DNA]</scope>
    <source>
        <strain evidence="16 17">E1L3A</strain>
    </source>
</reference>
<evidence type="ECO:0000256" key="9">
    <source>
        <dbReference type="SAM" id="Coils"/>
    </source>
</evidence>
<dbReference type="STRING" id="1033802.SSPSH_003111"/>
<dbReference type="Gene3D" id="2.40.270.10">
    <property type="entry name" value="DNA-directed RNA polymerase, subunit 2, domain 6"/>
    <property type="match status" value="1"/>
</dbReference>
<evidence type="ECO:0000313" key="16">
    <source>
        <dbReference type="EMBL" id="ERJ18054.1"/>
    </source>
</evidence>
<dbReference type="InterPro" id="IPR007642">
    <property type="entry name" value="RNA_pol_Rpb2_2"/>
</dbReference>
<dbReference type="Gene3D" id="2.30.150.10">
    <property type="entry name" value="DNA-directed RNA polymerase, beta subunit, external 1 domain"/>
    <property type="match status" value="1"/>
</dbReference>
<organism evidence="16 17">
    <name type="scientific">Salinisphaera shabanensis E1L3A</name>
    <dbReference type="NCBI Taxonomy" id="1033802"/>
    <lineage>
        <taxon>Bacteria</taxon>
        <taxon>Pseudomonadati</taxon>
        <taxon>Pseudomonadota</taxon>
        <taxon>Gammaproteobacteria</taxon>
        <taxon>Salinisphaerales</taxon>
        <taxon>Salinisphaeraceae</taxon>
        <taxon>Salinisphaera</taxon>
    </lineage>
</organism>
<dbReference type="InterPro" id="IPR042107">
    <property type="entry name" value="DNA-dir_RNA_pol_bsu_ext_1_sf"/>
</dbReference>
<dbReference type="Gene3D" id="2.40.50.150">
    <property type="match status" value="1"/>
</dbReference>
<dbReference type="Pfam" id="PF10385">
    <property type="entry name" value="RNA_pol_Rpb2_45"/>
    <property type="match status" value="1"/>
</dbReference>
<dbReference type="GO" id="GO:0006351">
    <property type="term" value="P:DNA-templated transcription"/>
    <property type="evidence" value="ECO:0007669"/>
    <property type="project" value="UniProtKB-UniRule"/>
</dbReference>
<feature type="domain" description="DNA-directed RNA polymerase subunit 2 hybrid-binding" evidence="10">
    <location>
        <begin position="724"/>
        <end position="1281"/>
    </location>
</feature>
<comment type="similarity">
    <text evidence="6 7">Belongs to the RNA polymerase beta chain family.</text>
</comment>
<dbReference type="InterPro" id="IPR007121">
    <property type="entry name" value="RNA_pol_bsu_CS"/>
</dbReference>
<keyword evidence="3 6" id="KW-0548">Nucleotidyltransferase</keyword>
<dbReference type="Pfam" id="PF04563">
    <property type="entry name" value="RNA_pol_Rpb2_1"/>
    <property type="match status" value="1"/>
</dbReference>
<proteinExistence type="inferred from homology"/>
<feature type="domain" description="RNA polymerase beta subunit protrusion" evidence="13">
    <location>
        <begin position="27"/>
        <end position="505"/>
    </location>
</feature>
<evidence type="ECO:0000256" key="1">
    <source>
        <dbReference type="ARBA" id="ARBA00022478"/>
    </source>
</evidence>
<dbReference type="GO" id="GO:0032549">
    <property type="term" value="F:ribonucleoside binding"/>
    <property type="evidence" value="ECO:0007669"/>
    <property type="project" value="InterPro"/>
</dbReference>
<dbReference type="RefSeq" id="WP_006913622.1">
    <property type="nucleotide sequence ID" value="NZ_AFNV02000024.1"/>
</dbReference>
<dbReference type="Gene3D" id="3.90.1110.10">
    <property type="entry name" value="RNA polymerase Rpb2, domain 2"/>
    <property type="match status" value="1"/>
</dbReference>
<dbReference type="InterPro" id="IPR019462">
    <property type="entry name" value="DNA-dir_RNA_pol_bsu_external_1"/>
</dbReference>
<dbReference type="InterPro" id="IPR037034">
    <property type="entry name" value="RNA_pol_Rpb2_2_sf"/>
</dbReference>
<evidence type="ECO:0000259" key="11">
    <source>
        <dbReference type="Pfam" id="PF04560"/>
    </source>
</evidence>
<dbReference type="Gene3D" id="3.90.1100.10">
    <property type="match status" value="2"/>
</dbReference>
<keyword evidence="2 6" id="KW-0808">Transferase</keyword>
<feature type="coiled-coil region" evidence="9">
    <location>
        <begin position="1027"/>
        <end position="1054"/>
    </location>
</feature>
<dbReference type="SUPFAM" id="SSF64484">
    <property type="entry name" value="beta and beta-prime subunits of DNA dependent RNA-polymerase"/>
    <property type="match status" value="1"/>
</dbReference>
<sequence length="1360" mass="151637">MAYSFTEKKRIRKDFAKQPSVLEMPFLLATQLDSYRQFLQKDLDPEKRAGMGLHAAFSSVFPMSSHSGSAALEYVSYRLGQPVFDEKECRVRGMIYSAPLRVTVRLIIYDKDSKANPKPVKDIKEQEVYMGELPLMTDTGTFIINGTERVIVNQLHRSPGVFFDHDRGKTHSSGKYLYSARVIPYRGSWLDFEFDPKDNVYVRIDRRRKLPATVLLRALGYDTEQMLEIFHETNMFHLSDKGVEMELVPERLRGETATFDIKAGSDVIVEEGRRITVRHIRKLEEAGVDRLEVPESYLVGKVLARGIIDTDTGEELAPANTELTEELVDALRMAGIQDVPTLYVNDLDHGPYISSTLMVDPSNSQLEALVEIYRMMRPGEPPTKDAAENLFGNLFFNEDRYDLSAVGRMKFNRRLGREEATGESVLSNDDIIAVLKELVSIRNGIGQTDDIDHLGNRRVRSVGEMAENAFRTGLVRVERAVRERLSIAESEGLMPQDLINAKPVAAAVKEFFGSSQLSQFMDQNNPLSEVTHKRRVSALGPGGLTRERAGFEVRDVHPTHYGRICPIETPEGPNIGLINSLSVYSRTNDYGFLETPYRKVENGRATEEVEYLSAIEEGRYVIAQANARVDDNGDLVDELVSCRHQNEFTMASPDRVQFMDVSPKQIMSVAASLVPFLEHDDANRALMGSNMQRQAVPCLRADKPLVGTGIERKVAIDSGNAVTARRGGVVDKVDASRVVVRVYDDETSADEAGVDIYNMVKYTRSNQNTCLNQKPLVAPGDRIERGDVLADGPSTDMGELALGQNLLVAFMPWHGYNFEDSILISERVVEEDRFTSVHIEELTCVARETKLGPEEITSDIPNVNESALQKLDESGIAYIGAEVKAGDILVGKVTPKGETQLTPEEKLLRAIFGEKASDVKDSSQRVPPGMDGTVIDVRVFTRDGVEKDARALSIEEDELAEVRKDLNDQQRIFEDDLFDRLRSMLVGKVADGGPNKLKADAKITADYLDGLDRGKWFDIRLQDESAQSQLESIAQRLKDQKADFERRFTSKKEKITQGDELAPGVLKMVKVYLAVKRRVQPGDKMAGRHGNKGVISQIVPVEDMPYLEDGTPADIVLNPLGVPSRMNIGQVLETHLGWAARGIGLRVGEMLEQQQAVGEIREFLKKAYYTEGGTQEDIDSLNDEEMMTMAGNLVGGMPTATPVFDGADEDEIRRLLKLAGLPESGQATLIDGRTGETFSRPVTVGYMYMLKLNHLVDDKMHARSTGPYSLVTQQPLGGKAQFGGQRFGEMEVWALQAYGAAYTLQEMLTVKSDDVTGRTRMYKNIVDGDHQMHAGMPESFNVLTKEIRSLGLNIELEEDD</sequence>
<accession>U2FPH9</accession>
<dbReference type="Pfam" id="PF04560">
    <property type="entry name" value="RNA_pol_Rpb2_7"/>
    <property type="match status" value="1"/>
</dbReference>
<dbReference type="PROSITE" id="PS01166">
    <property type="entry name" value="RNA_POL_BETA"/>
    <property type="match status" value="1"/>
</dbReference>
<keyword evidence="1 6" id="KW-0240">DNA-directed RNA polymerase</keyword>
<feature type="domain" description="DNA-directed RNA polymerase beta subunit external 1" evidence="15">
    <location>
        <begin position="597"/>
        <end position="662"/>
    </location>
</feature>
<evidence type="ECO:0000256" key="5">
    <source>
        <dbReference type="ARBA" id="ARBA00048552"/>
    </source>
</evidence>
<feature type="domain" description="RNA polymerase Rpb2" evidence="12">
    <location>
        <begin position="363"/>
        <end position="460"/>
    </location>
</feature>
<evidence type="ECO:0000256" key="6">
    <source>
        <dbReference type="HAMAP-Rule" id="MF_01321"/>
    </source>
</evidence>
<dbReference type="FunFam" id="2.40.50.100:FF:000006">
    <property type="entry name" value="DNA-directed RNA polymerase subunit beta"/>
    <property type="match status" value="1"/>
</dbReference>
<feature type="domain" description="RNA polymerase Rpb2" evidence="12">
    <location>
        <begin position="157"/>
        <end position="238"/>
    </location>
</feature>
<dbReference type="Gene3D" id="2.40.50.100">
    <property type="match status" value="1"/>
</dbReference>
<evidence type="ECO:0000259" key="15">
    <source>
        <dbReference type="Pfam" id="PF10385"/>
    </source>
</evidence>
<dbReference type="EC" id="2.7.7.6" evidence="6 8"/>
<dbReference type="eggNOG" id="COG0085">
    <property type="taxonomic scope" value="Bacteria"/>
</dbReference>
<keyword evidence="9" id="KW-0175">Coiled coil</keyword>
<dbReference type="InterPro" id="IPR010243">
    <property type="entry name" value="RNA_pol_bsu_bac"/>
</dbReference>
<evidence type="ECO:0000256" key="8">
    <source>
        <dbReference type="RuleBase" id="RU363031"/>
    </source>
</evidence>
<dbReference type="InterPro" id="IPR007120">
    <property type="entry name" value="DNA-dir_RNAP_su2_dom"/>
</dbReference>
<dbReference type="FunFam" id="3.90.1110.10:FF:000001">
    <property type="entry name" value="DNA-directed RNA polymerase subunit beta"/>
    <property type="match status" value="1"/>
</dbReference>
<dbReference type="InterPro" id="IPR007641">
    <property type="entry name" value="RNA_pol_Rpb2_7"/>
</dbReference>
<gene>
    <name evidence="6 16" type="primary">rpoB</name>
    <name evidence="16" type="ORF">SSPSH_003111</name>
</gene>